<name>A0A2P5P809_9CHLR</name>
<comment type="caution">
    <text evidence="1">The sequence shown here is derived from an EMBL/GenBank/DDBJ whole genome shotgun (WGS) entry which is preliminary data.</text>
</comment>
<gene>
    <name evidence="1" type="ORF">JP09_004165</name>
</gene>
<proteinExistence type="predicted"/>
<keyword evidence="2" id="KW-1185">Reference proteome</keyword>
<sequence length="114" mass="12243">MKTWKPVAAGILNILSAVLWIGSVLFIALLTLGLSVGFGSPIRGWGLVRVWTTFGVLMIPPAISVIGGIFSLRRRRWRLALAGAICAMPVFLGFASAILLILSKDEFQTTGKST</sequence>
<reference evidence="1 2" key="1">
    <citation type="journal article" date="2017" name="ISME J.">
        <title>Grape pomace compost harbors organohalide-respiring Dehalogenimonas species with novel reductive dehalogenase genes.</title>
        <authorList>
            <person name="Yang Y."/>
            <person name="Higgins S.A."/>
            <person name="Yan J."/>
            <person name="Simsir B."/>
            <person name="Chourey K."/>
            <person name="Iyer R."/>
            <person name="Hettich R.L."/>
            <person name="Baldwin B."/>
            <person name="Ogles D.M."/>
            <person name="Loffler F.E."/>
        </authorList>
    </citation>
    <scope>NUCLEOTIDE SEQUENCE [LARGE SCALE GENOMIC DNA]</scope>
    <source>
        <strain evidence="1 2">GP</strain>
    </source>
</reference>
<accession>A0A2P5P809</accession>
<organism evidence="1 2">
    <name type="scientific">Dehalogenimonas etheniformans</name>
    <dbReference type="NCBI Taxonomy" id="1536648"/>
    <lineage>
        <taxon>Bacteria</taxon>
        <taxon>Bacillati</taxon>
        <taxon>Chloroflexota</taxon>
        <taxon>Dehalococcoidia</taxon>
        <taxon>Dehalococcoidales</taxon>
        <taxon>Dehalococcoidaceae</taxon>
        <taxon>Dehalogenimonas</taxon>
    </lineage>
</organism>
<protein>
    <submittedName>
        <fullName evidence="1">Uncharacterized protein</fullName>
    </submittedName>
</protein>
<dbReference type="Proteomes" id="UP000235653">
    <property type="component" value="Unassembled WGS sequence"/>
</dbReference>
<dbReference type="AlphaFoldDB" id="A0A2P5P809"/>
<dbReference type="RefSeq" id="WP_102331850.1">
    <property type="nucleotide sequence ID" value="NZ_CP058566.2"/>
</dbReference>
<dbReference type="EMBL" id="JQAN02000007">
    <property type="protein sequence ID" value="PPD58443.1"/>
    <property type="molecule type" value="Genomic_DNA"/>
</dbReference>
<evidence type="ECO:0000313" key="1">
    <source>
        <dbReference type="EMBL" id="PPD58443.1"/>
    </source>
</evidence>
<dbReference type="OrthoDB" id="9854885at2"/>
<evidence type="ECO:0000313" key="2">
    <source>
        <dbReference type="Proteomes" id="UP000235653"/>
    </source>
</evidence>